<dbReference type="AlphaFoldDB" id="A0AAW0KH84"/>
<gene>
    <name evidence="1" type="primary">MAP65-8</name>
    <name evidence="1" type="ORF">CFP56_019586</name>
</gene>
<accession>A0AAW0KH84</accession>
<evidence type="ECO:0000313" key="2">
    <source>
        <dbReference type="Proteomes" id="UP000237347"/>
    </source>
</evidence>
<protein>
    <submittedName>
        <fullName evidence="1">65-kDa microtubule-associated protein 8</fullName>
    </submittedName>
</protein>
<name>A0AAW0KH84_QUESU</name>
<dbReference type="Proteomes" id="UP000237347">
    <property type="component" value="Unassembled WGS sequence"/>
</dbReference>
<reference evidence="1 2" key="1">
    <citation type="journal article" date="2018" name="Sci. Data">
        <title>The draft genome sequence of cork oak.</title>
        <authorList>
            <person name="Ramos A.M."/>
            <person name="Usie A."/>
            <person name="Barbosa P."/>
            <person name="Barros P.M."/>
            <person name="Capote T."/>
            <person name="Chaves I."/>
            <person name="Simoes F."/>
            <person name="Abreu I."/>
            <person name="Carrasquinho I."/>
            <person name="Faro C."/>
            <person name="Guimaraes J.B."/>
            <person name="Mendonca D."/>
            <person name="Nobrega F."/>
            <person name="Rodrigues L."/>
            <person name="Saibo N.J.M."/>
            <person name="Varela M.C."/>
            <person name="Egas C."/>
            <person name="Matos J."/>
            <person name="Miguel C.M."/>
            <person name="Oliveira M.M."/>
            <person name="Ricardo C.P."/>
            <person name="Goncalves S."/>
        </authorList>
    </citation>
    <scope>NUCLEOTIDE SEQUENCE [LARGE SCALE GENOMIC DNA]</scope>
    <source>
        <strain evidence="2">cv. HL8</strain>
    </source>
</reference>
<dbReference type="EMBL" id="PKMF04000305">
    <property type="protein sequence ID" value="KAK7838509.1"/>
    <property type="molecule type" value="Genomic_DNA"/>
</dbReference>
<keyword evidence="2" id="KW-1185">Reference proteome</keyword>
<evidence type="ECO:0000313" key="1">
    <source>
        <dbReference type="EMBL" id="KAK7838509.1"/>
    </source>
</evidence>
<comment type="caution">
    <text evidence="1">The sequence shown here is derived from an EMBL/GenBank/DDBJ whole genome shotgun (WGS) entry which is preliminary data.</text>
</comment>
<sequence length="126" mass="14100">MLEEYHMFRLEKEEEKQRQRENKKVQSQVVVEQENVFVSRPGTSSRRLSNGSLNGGFTNAVPLNRRVSLGIQHLGSNSINSATQGISFIKEGRKVQGERMFARPSLAHLRDETASVVSTFSGPLSP</sequence>
<organism evidence="1 2">
    <name type="scientific">Quercus suber</name>
    <name type="common">Cork oak</name>
    <dbReference type="NCBI Taxonomy" id="58331"/>
    <lineage>
        <taxon>Eukaryota</taxon>
        <taxon>Viridiplantae</taxon>
        <taxon>Streptophyta</taxon>
        <taxon>Embryophyta</taxon>
        <taxon>Tracheophyta</taxon>
        <taxon>Spermatophyta</taxon>
        <taxon>Magnoliopsida</taxon>
        <taxon>eudicotyledons</taxon>
        <taxon>Gunneridae</taxon>
        <taxon>Pentapetalae</taxon>
        <taxon>rosids</taxon>
        <taxon>fabids</taxon>
        <taxon>Fagales</taxon>
        <taxon>Fagaceae</taxon>
        <taxon>Quercus</taxon>
    </lineage>
</organism>
<proteinExistence type="predicted"/>